<organism evidence="2">
    <name type="scientific">Sinorhizobium medicae</name>
    <dbReference type="NCBI Taxonomy" id="110321"/>
    <lineage>
        <taxon>Bacteria</taxon>
        <taxon>Pseudomonadati</taxon>
        <taxon>Pseudomonadota</taxon>
        <taxon>Alphaproteobacteria</taxon>
        <taxon>Hyphomicrobiales</taxon>
        <taxon>Rhizobiaceae</taxon>
        <taxon>Sinorhizobium/Ensifer group</taxon>
        <taxon>Sinorhizobium</taxon>
    </lineage>
</organism>
<dbReference type="EMBL" id="WISB01000148">
    <property type="protein sequence ID" value="MQW72303.1"/>
    <property type="molecule type" value="Genomic_DNA"/>
</dbReference>
<evidence type="ECO:0000256" key="1">
    <source>
        <dbReference type="SAM" id="MobiDB-lite"/>
    </source>
</evidence>
<evidence type="ECO:0000313" key="2">
    <source>
        <dbReference type="EMBL" id="MQW72303.1"/>
    </source>
</evidence>
<feature type="region of interest" description="Disordered" evidence="1">
    <location>
        <begin position="1"/>
        <end position="28"/>
    </location>
</feature>
<name>A0A6G1WRL4_9HYPH</name>
<gene>
    <name evidence="2" type="ORF">GHJ91_25010</name>
</gene>
<sequence>MNPRACGSQMVTHDQRGGNGRDAGNGSDLRRISSTLSIESASMLTSRSISAARESIRMTNRIAFTRSANWLHVLPLSERARRGADWAMARGDPWTNV</sequence>
<protein>
    <submittedName>
        <fullName evidence="2">Uncharacterized protein</fullName>
    </submittedName>
</protein>
<dbReference type="AlphaFoldDB" id="A0A6G1WRL4"/>
<accession>A0A6G1WRL4</accession>
<reference evidence="2" key="1">
    <citation type="journal article" date="2013" name="Genome Biol.">
        <title>Comparative genomics of the core and accessory genomes of 48 Sinorhizobium strains comprising five genospecies.</title>
        <authorList>
            <person name="Sugawara M."/>
            <person name="Epstein B."/>
            <person name="Badgley B.D."/>
            <person name="Unno T."/>
            <person name="Xu L."/>
            <person name="Reese J."/>
            <person name="Gyaneshwar P."/>
            <person name="Denny R."/>
            <person name="Mudge J."/>
            <person name="Bharti A.K."/>
            <person name="Farmer A.D."/>
            <person name="May G.D."/>
            <person name="Woodward J.E."/>
            <person name="Medigue C."/>
            <person name="Vallenet D."/>
            <person name="Lajus A."/>
            <person name="Rouy Z."/>
            <person name="Martinez-Vaz B."/>
            <person name="Tiffin P."/>
            <person name="Young N.D."/>
            <person name="Sadowsky M.J."/>
        </authorList>
    </citation>
    <scope>NUCLEOTIDE SEQUENCE</scope>
    <source>
        <strain evidence="2">M1</strain>
    </source>
</reference>
<comment type="caution">
    <text evidence="2">The sequence shown here is derived from an EMBL/GenBank/DDBJ whole genome shotgun (WGS) entry which is preliminary data.</text>
</comment>
<proteinExistence type="predicted"/>